<accession>A0A1G5BAQ4</accession>
<dbReference type="PANTHER" id="PTHR42792:SF2">
    <property type="entry name" value="FLAGELLIN"/>
    <property type="match status" value="1"/>
</dbReference>
<dbReference type="Proteomes" id="UP000183047">
    <property type="component" value="Unassembled WGS sequence"/>
</dbReference>
<reference evidence="4" key="1">
    <citation type="submission" date="2016-10" db="EMBL/GenBank/DDBJ databases">
        <authorList>
            <person name="Varghese N."/>
            <person name="Submissions S."/>
        </authorList>
    </citation>
    <scope>NUCLEOTIDE SEQUENCE [LARGE SCALE GENOMIC DNA]</scope>
    <source>
        <strain evidence="4">XBD2006</strain>
    </source>
</reference>
<dbReference type="GO" id="GO:0005198">
    <property type="term" value="F:structural molecule activity"/>
    <property type="evidence" value="ECO:0007669"/>
    <property type="project" value="InterPro"/>
</dbReference>
<keyword evidence="3" id="KW-0969">Cilium</keyword>
<name>A0A1G5BAQ4_9FIRM</name>
<sequence>MSSVSSVSGSGYSPYSVIANGGTYSRAAQGASELAIQERTKQQVGGLKAGSENLRSADSALKVEDGAMGEVTGYLQSIRELSVKAMNGTMSDSDRKSVQDQIDQYKKGIEDIANNTTYNEKNLLNKDAKEMTVATDANGSSEKISGYNMTLESLGIKDYDVTKDFDIKDIDKALEKTSNSRASAGAKTNGVEYSLSYNSHAALELDGFQMDKEERNSVDAYQKLKTKQALDVYQTTLQKKKQDDEERRSMMLFA</sequence>
<organism evidence="3 4">
    <name type="scientific">Butyrivibrio hungatei</name>
    <dbReference type="NCBI Taxonomy" id="185008"/>
    <lineage>
        <taxon>Bacteria</taxon>
        <taxon>Bacillati</taxon>
        <taxon>Bacillota</taxon>
        <taxon>Clostridia</taxon>
        <taxon>Lachnospirales</taxon>
        <taxon>Lachnospiraceae</taxon>
        <taxon>Butyrivibrio</taxon>
    </lineage>
</organism>
<evidence type="ECO:0000313" key="3">
    <source>
        <dbReference type="EMBL" id="SCX87265.1"/>
    </source>
</evidence>
<dbReference type="SUPFAM" id="SSF64518">
    <property type="entry name" value="Phase 1 flagellin"/>
    <property type="match status" value="1"/>
</dbReference>
<dbReference type="GO" id="GO:0009288">
    <property type="term" value="C:bacterial-type flagellum"/>
    <property type="evidence" value="ECO:0007669"/>
    <property type="project" value="InterPro"/>
</dbReference>
<dbReference type="Pfam" id="PF00669">
    <property type="entry name" value="Flagellin_N"/>
    <property type="match status" value="1"/>
</dbReference>
<feature type="domain" description="Flagellin N-terminal" evidence="2">
    <location>
        <begin position="21"/>
        <end position="126"/>
    </location>
</feature>
<dbReference type="PRINTS" id="PR00207">
    <property type="entry name" value="FLAGELLIN"/>
</dbReference>
<dbReference type="InterPro" id="IPR001029">
    <property type="entry name" value="Flagellin_N"/>
</dbReference>
<gene>
    <name evidence="3" type="ORF">SAMN02910451_00623</name>
</gene>
<dbReference type="Gene3D" id="1.20.1330.10">
    <property type="entry name" value="f41 fragment of flagellin, N-terminal domain"/>
    <property type="match status" value="1"/>
</dbReference>
<dbReference type="EMBL" id="FMUR01000004">
    <property type="protein sequence ID" value="SCX87265.1"/>
    <property type="molecule type" value="Genomic_DNA"/>
</dbReference>
<evidence type="ECO:0000256" key="1">
    <source>
        <dbReference type="ARBA" id="ARBA00020110"/>
    </source>
</evidence>
<keyword evidence="3" id="KW-0966">Cell projection</keyword>
<evidence type="ECO:0000313" key="4">
    <source>
        <dbReference type="Proteomes" id="UP000183047"/>
    </source>
</evidence>
<keyword evidence="4" id="KW-1185">Reference proteome</keyword>
<evidence type="ECO:0000259" key="2">
    <source>
        <dbReference type="Pfam" id="PF00669"/>
    </source>
</evidence>
<proteinExistence type="predicted"/>
<protein>
    <recommendedName>
        <fullName evidence="1">Flagellin</fullName>
    </recommendedName>
</protein>
<dbReference type="RefSeq" id="WP_074461393.1">
    <property type="nucleotide sequence ID" value="NZ_FMUR01000004.1"/>
</dbReference>
<keyword evidence="3" id="KW-0282">Flagellum</keyword>
<dbReference type="OrthoDB" id="9781172at2"/>
<dbReference type="InterPro" id="IPR001492">
    <property type="entry name" value="Flagellin"/>
</dbReference>
<dbReference type="PANTHER" id="PTHR42792">
    <property type="entry name" value="FLAGELLIN"/>
    <property type="match status" value="1"/>
</dbReference>
<dbReference type="AlphaFoldDB" id="A0A1G5BAQ4"/>